<gene>
    <name evidence="2" type="ORF">A2954_01965</name>
</gene>
<dbReference type="InterPro" id="IPR014710">
    <property type="entry name" value="RmlC-like_jellyroll"/>
</dbReference>
<accession>A0A1F7I9K9</accession>
<dbReference type="Pfam" id="PF07883">
    <property type="entry name" value="Cupin_2"/>
    <property type="match status" value="1"/>
</dbReference>
<dbReference type="AlphaFoldDB" id="A0A1F7I9K9"/>
<evidence type="ECO:0000259" key="1">
    <source>
        <dbReference type="Pfam" id="PF07883"/>
    </source>
</evidence>
<protein>
    <recommendedName>
        <fullName evidence="1">Cupin type-2 domain-containing protein</fullName>
    </recommendedName>
</protein>
<dbReference type="Gene3D" id="2.60.120.10">
    <property type="entry name" value="Jelly Rolls"/>
    <property type="match status" value="1"/>
</dbReference>
<dbReference type="InterPro" id="IPR011051">
    <property type="entry name" value="RmlC_Cupin_sf"/>
</dbReference>
<dbReference type="SUPFAM" id="SSF51182">
    <property type="entry name" value="RmlC-like cupins"/>
    <property type="match status" value="1"/>
</dbReference>
<comment type="caution">
    <text evidence="2">The sequence shown here is derived from an EMBL/GenBank/DDBJ whole genome shotgun (WGS) entry which is preliminary data.</text>
</comment>
<dbReference type="Proteomes" id="UP000177698">
    <property type="component" value="Unassembled WGS sequence"/>
</dbReference>
<name>A0A1F7I9K9_9BACT</name>
<sequence length="113" mass="13018">MKIAVINPEQVKSFSRDPIEVFQLLNNVNTENISVSVIKLNGVNKKNRNRVSDVCYFVLEGEGKFNIDGKDYSVKKHDLVTIPKNTWYFDTGKMTLLSFCNPRFDMKNVEIID</sequence>
<evidence type="ECO:0000313" key="2">
    <source>
        <dbReference type="EMBL" id="OGK40058.1"/>
    </source>
</evidence>
<organism evidence="2 3">
    <name type="scientific">Candidatus Roizmanbacteria bacterium RIFCSPLOWO2_01_FULL_37_12</name>
    <dbReference type="NCBI Taxonomy" id="1802056"/>
    <lineage>
        <taxon>Bacteria</taxon>
        <taxon>Candidatus Roizmaniibacteriota</taxon>
    </lineage>
</organism>
<proteinExistence type="predicted"/>
<reference evidence="2 3" key="1">
    <citation type="journal article" date="2016" name="Nat. Commun.">
        <title>Thousands of microbial genomes shed light on interconnected biogeochemical processes in an aquifer system.</title>
        <authorList>
            <person name="Anantharaman K."/>
            <person name="Brown C.T."/>
            <person name="Hug L.A."/>
            <person name="Sharon I."/>
            <person name="Castelle C.J."/>
            <person name="Probst A.J."/>
            <person name="Thomas B.C."/>
            <person name="Singh A."/>
            <person name="Wilkins M.J."/>
            <person name="Karaoz U."/>
            <person name="Brodie E.L."/>
            <person name="Williams K.H."/>
            <person name="Hubbard S.S."/>
            <person name="Banfield J.F."/>
        </authorList>
    </citation>
    <scope>NUCLEOTIDE SEQUENCE [LARGE SCALE GENOMIC DNA]</scope>
</reference>
<feature type="domain" description="Cupin type-2" evidence="1">
    <location>
        <begin position="50"/>
        <end position="87"/>
    </location>
</feature>
<evidence type="ECO:0000313" key="3">
    <source>
        <dbReference type="Proteomes" id="UP000177698"/>
    </source>
</evidence>
<dbReference type="InterPro" id="IPR013096">
    <property type="entry name" value="Cupin_2"/>
</dbReference>
<dbReference type="STRING" id="1802056.A2954_01965"/>
<dbReference type="EMBL" id="MGAG01000030">
    <property type="protein sequence ID" value="OGK40058.1"/>
    <property type="molecule type" value="Genomic_DNA"/>
</dbReference>